<evidence type="ECO:0000256" key="2">
    <source>
        <dbReference type="SAM" id="MobiDB-lite"/>
    </source>
</evidence>
<dbReference type="InterPro" id="IPR018200">
    <property type="entry name" value="USP_CS"/>
</dbReference>
<dbReference type="Proteomes" id="UP000267606">
    <property type="component" value="Unassembled WGS sequence"/>
</dbReference>
<dbReference type="EMBL" id="UZAJ01010238">
    <property type="protein sequence ID" value="VDO57435.1"/>
    <property type="molecule type" value="Genomic_DNA"/>
</dbReference>
<evidence type="ECO:0000313" key="5">
    <source>
        <dbReference type="Proteomes" id="UP000267606"/>
    </source>
</evidence>
<comment type="similarity">
    <text evidence="1">Belongs to the peptidase C19 family.</text>
</comment>
<dbReference type="WBParaSite" id="OFLC_0000878701-mRNA-1">
    <property type="protein sequence ID" value="OFLC_0000878701-mRNA-1"/>
    <property type="gene ID" value="OFLC_0000878701"/>
</dbReference>
<dbReference type="GO" id="GO:0016579">
    <property type="term" value="P:protein deubiquitination"/>
    <property type="evidence" value="ECO:0007669"/>
    <property type="project" value="InterPro"/>
</dbReference>
<dbReference type="InterPro" id="IPR028889">
    <property type="entry name" value="USP"/>
</dbReference>
<dbReference type="PROSITE" id="PS50235">
    <property type="entry name" value="USP_3"/>
    <property type="match status" value="1"/>
</dbReference>
<evidence type="ECO:0000256" key="1">
    <source>
        <dbReference type="ARBA" id="ARBA00009085"/>
    </source>
</evidence>
<feature type="region of interest" description="Disordered" evidence="2">
    <location>
        <begin position="66"/>
        <end position="100"/>
    </location>
</feature>
<dbReference type="InterPro" id="IPR050164">
    <property type="entry name" value="Peptidase_C19"/>
</dbReference>
<dbReference type="Pfam" id="PF00443">
    <property type="entry name" value="UCH"/>
    <property type="match status" value="1"/>
</dbReference>
<dbReference type="PANTHER" id="PTHR24006:SF925">
    <property type="entry name" value="UBIQUITINYL HYDROLASE 1"/>
    <property type="match status" value="1"/>
</dbReference>
<dbReference type="GO" id="GO:0004843">
    <property type="term" value="F:cysteine-type deubiquitinase activity"/>
    <property type="evidence" value="ECO:0007669"/>
    <property type="project" value="InterPro"/>
</dbReference>
<reference evidence="6" key="1">
    <citation type="submission" date="2016-06" db="UniProtKB">
        <authorList>
            <consortium name="WormBaseParasite"/>
        </authorList>
    </citation>
    <scope>IDENTIFICATION</scope>
</reference>
<dbReference type="InterPro" id="IPR038765">
    <property type="entry name" value="Papain-like_cys_pep_sf"/>
</dbReference>
<evidence type="ECO:0000313" key="6">
    <source>
        <dbReference type="WBParaSite" id="OFLC_0000878701-mRNA-1"/>
    </source>
</evidence>
<reference evidence="4 5" key="2">
    <citation type="submission" date="2018-11" db="EMBL/GenBank/DDBJ databases">
        <authorList>
            <consortium name="Pathogen Informatics"/>
        </authorList>
    </citation>
    <scope>NUCLEOTIDE SEQUENCE [LARGE SCALE GENOMIC DNA]</scope>
</reference>
<dbReference type="GO" id="GO:0005829">
    <property type="term" value="C:cytosol"/>
    <property type="evidence" value="ECO:0007669"/>
    <property type="project" value="TreeGrafter"/>
</dbReference>
<dbReference type="GO" id="GO:0005634">
    <property type="term" value="C:nucleus"/>
    <property type="evidence" value="ECO:0007669"/>
    <property type="project" value="TreeGrafter"/>
</dbReference>
<feature type="domain" description="USP" evidence="3">
    <location>
        <begin position="1"/>
        <end position="211"/>
    </location>
</feature>
<dbReference type="SUPFAM" id="SSF54001">
    <property type="entry name" value="Cysteine proteinases"/>
    <property type="match status" value="1"/>
</dbReference>
<organism evidence="6">
    <name type="scientific">Onchocerca flexuosa</name>
    <dbReference type="NCBI Taxonomy" id="387005"/>
    <lineage>
        <taxon>Eukaryota</taxon>
        <taxon>Metazoa</taxon>
        <taxon>Ecdysozoa</taxon>
        <taxon>Nematoda</taxon>
        <taxon>Chromadorea</taxon>
        <taxon>Rhabditida</taxon>
        <taxon>Spirurina</taxon>
        <taxon>Spiruromorpha</taxon>
        <taxon>Filarioidea</taxon>
        <taxon>Onchocercidae</taxon>
        <taxon>Onchocerca</taxon>
    </lineage>
</organism>
<dbReference type="InterPro" id="IPR001394">
    <property type="entry name" value="Peptidase_C19_UCH"/>
</dbReference>
<gene>
    <name evidence="4" type="ORF">OFLC_LOCUS8793</name>
</gene>
<proteinExistence type="inferred from homology"/>
<accession>A0A183HMS6</accession>
<sequence length="211" mass="24146">VTAVKRLCVAKLPPYLTIQLKRFDFDWERDSPQKFNDYFEFPLDLDMMPFTVHGLAQAEGEISKELTHSPVTDSGRGTSERVSPETNDACGATDTSTSESKLDDNKFVVSNFMKFTQVILDNSCIAFIINDFSSTKYCLRGVIVHSGQANGGHYYSFIRSEEDGGRWFKFDDTDVIEWHLNKEVNFAKIIGETQDFLTIPIKRNAKYVVWW</sequence>
<keyword evidence="5" id="KW-1185">Reference proteome</keyword>
<dbReference type="PROSITE" id="PS00973">
    <property type="entry name" value="USP_2"/>
    <property type="match status" value="1"/>
</dbReference>
<evidence type="ECO:0000259" key="3">
    <source>
        <dbReference type="PROSITE" id="PS50235"/>
    </source>
</evidence>
<dbReference type="PANTHER" id="PTHR24006">
    <property type="entry name" value="UBIQUITIN CARBOXYL-TERMINAL HYDROLASE"/>
    <property type="match status" value="1"/>
</dbReference>
<dbReference type="STRING" id="387005.A0A183HMS6"/>
<protein>
    <submittedName>
        <fullName evidence="6">USP domain-containing protein</fullName>
    </submittedName>
</protein>
<dbReference type="AlphaFoldDB" id="A0A183HMS6"/>
<dbReference type="GO" id="GO:0016477">
    <property type="term" value="P:cell migration"/>
    <property type="evidence" value="ECO:0007669"/>
    <property type="project" value="TreeGrafter"/>
</dbReference>
<name>A0A183HMS6_9BILA</name>
<dbReference type="Gene3D" id="3.90.70.10">
    <property type="entry name" value="Cysteine proteinases"/>
    <property type="match status" value="1"/>
</dbReference>
<evidence type="ECO:0000313" key="4">
    <source>
        <dbReference type="EMBL" id="VDO57435.1"/>
    </source>
</evidence>